<proteinExistence type="predicted"/>
<comment type="caution">
    <text evidence="2">The sequence shown here is derived from an EMBL/GenBank/DDBJ whole genome shotgun (WGS) entry which is preliminary data.</text>
</comment>
<reference evidence="2" key="1">
    <citation type="submission" date="2019-02" db="EMBL/GenBank/DDBJ databases">
        <authorList>
            <person name="Li S.-H."/>
        </authorList>
    </citation>
    <scope>NUCLEOTIDE SEQUENCE</scope>
    <source>
        <strain evidence="2">IMCC11814</strain>
    </source>
</reference>
<keyword evidence="1" id="KW-1133">Transmembrane helix</keyword>
<evidence type="ECO:0000256" key="1">
    <source>
        <dbReference type="SAM" id="Phobius"/>
    </source>
</evidence>
<keyword evidence="1" id="KW-0472">Membrane</keyword>
<evidence type="ECO:0000313" key="3">
    <source>
        <dbReference type="Proteomes" id="UP001143304"/>
    </source>
</evidence>
<organism evidence="2 3">
    <name type="scientific">Candidatus Marimicrobium litorale</name>
    <dbReference type="NCBI Taxonomy" id="2518991"/>
    <lineage>
        <taxon>Bacteria</taxon>
        <taxon>Pseudomonadati</taxon>
        <taxon>Pseudomonadota</taxon>
        <taxon>Gammaproteobacteria</taxon>
        <taxon>Cellvibrionales</taxon>
        <taxon>Halieaceae</taxon>
        <taxon>Marimicrobium</taxon>
    </lineage>
</organism>
<accession>A0ABT3T5L9</accession>
<keyword evidence="3" id="KW-1185">Reference proteome</keyword>
<name>A0ABT3T5L9_9GAMM</name>
<dbReference type="Proteomes" id="UP001143304">
    <property type="component" value="Unassembled WGS sequence"/>
</dbReference>
<feature type="transmembrane region" description="Helical" evidence="1">
    <location>
        <begin position="184"/>
        <end position="204"/>
    </location>
</feature>
<keyword evidence="1" id="KW-0812">Transmembrane</keyword>
<protein>
    <submittedName>
        <fullName evidence="2">General secretion pathway protein GspL</fullName>
    </submittedName>
</protein>
<sequence>MQVSDQNWRVLGFDVRNLGKLWVDAWRDLLFAWDSPVRRLLDDIVCLRSLDGERFYQSGEPCTATAAEYTAYLLPDEVVLSKTLELPAAVEVDLAAALALEVDAYSPFAAEDTRYGWRIVRRDAAVIEVVLAIVSRSAAAACLGRQFNAEDTVHQEIWARAGDEKITLNGFGEAARENSYRRRLWRVGLMLLGVALLALVITAVNSGFNSLALQEVRAMAAAAERDSADAASIRARLVRNNELVGAVAAIARDYPNPHQEIARLTQLLNDGESVDNFSMDGLAVGLRGRAPDAASVMQRLTQQDEYAEVTAPRAFARVKGAGVEQFYLDIQLRRGDTP</sequence>
<dbReference type="RefSeq" id="WP_279249273.1">
    <property type="nucleotide sequence ID" value="NZ_SHNO01000001.1"/>
</dbReference>
<evidence type="ECO:0000313" key="2">
    <source>
        <dbReference type="EMBL" id="MCX2977559.1"/>
    </source>
</evidence>
<gene>
    <name evidence="2" type="ORF">EYC82_09360</name>
</gene>
<dbReference type="EMBL" id="SHNO01000001">
    <property type="protein sequence ID" value="MCX2977559.1"/>
    <property type="molecule type" value="Genomic_DNA"/>
</dbReference>